<evidence type="ECO:0000256" key="3">
    <source>
        <dbReference type="ARBA" id="ARBA00012374"/>
    </source>
</evidence>
<dbReference type="PANTHER" id="PTHR30622">
    <property type="entry name" value="UNDECAPRENYL-DIPHOSPHATASE"/>
    <property type="match status" value="1"/>
</dbReference>
<dbReference type="Proteomes" id="UP000317648">
    <property type="component" value="Chromosome"/>
</dbReference>
<dbReference type="GO" id="GO:0005886">
    <property type="term" value="C:plasma membrane"/>
    <property type="evidence" value="ECO:0007669"/>
    <property type="project" value="UniProtKB-SubCell"/>
</dbReference>
<dbReference type="Pfam" id="PF02673">
    <property type="entry name" value="BacA"/>
    <property type="match status" value="1"/>
</dbReference>
<evidence type="ECO:0000256" key="13">
    <source>
        <dbReference type="ARBA" id="ARBA00047594"/>
    </source>
</evidence>
<evidence type="ECO:0000256" key="12">
    <source>
        <dbReference type="ARBA" id="ARBA00032932"/>
    </source>
</evidence>
<dbReference type="EMBL" id="CP036433">
    <property type="protein sequence ID" value="QDU93009.1"/>
    <property type="molecule type" value="Genomic_DNA"/>
</dbReference>
<dbReference type="AlphaFoldDB" id="A0A518DME5"/>
<evidence type="ECO:0000256" key="15">
    <source>
        <dbReference type="SAM" id="MobiDB-lite"/>
    </source>
</evidence>
<keyword evidence="17" id="KW-1185">Reference proteome</keyword>
<feature type="region of interest" description="Disordered" evidence="15">
    <location>
        <begin position="267"/>
        <end position="301"/>
    </location>
</feature>
<evidence type="ECO:0000313" key="17">
    <source>
        <dbReference type="Proteomes" id="UP000317648"/>
    </source>
</evidence>
<comment type="miscellaneous">
    <text evidence="14">Bacitracin is thought to be involved in the inhibition of peptidoglycan synthesis by sequestering undecaprenyl diphosphate, thereby reducing the pool of lipid carrier available.</text>
</comment>
<accession>A0A518DME5</accession>
<keyword evidence="6 14" id="KW-0812">Transmembrane</keyword>
<evidence type="ECO:0000256" key="5">
    <source>
        <dbReference type="ARBA" id="ARBA00022475"/>
    </source>
</evidence>
<keyword evidence="14" id="KW-0133">Cell shape</keyword>
<feature type="transmembrane region" description="Helical" evidence="14">
    <location>
        <begin position="48"/>
        <end position="66"/>
    </location>
</feature>
<comment type="subcellular location">
    <subcellularLocation>
        <location evidence="1 14">Cell membrane</location>
        <topology evidence="1 14">Multi-pass membrane protein</topology>
    </subcellularLocation>
</comment>
<dbReference type="RefSeq" id="WP_145049446.1">
    <property type="nucleotide sequence ID" value="NZ_CP036433.1"/>
</dbReference>
<dbReference type="HAMAP" id="MF_01006">
    <property type="entry name" value="Undec_diphosphatase"/>
    <property type="match status" value="1"/>
</dbReference>
<evidence type="ECO:0000256" key="4">
    <source>
        <dbReference type="ARBA" id="ARBA00021581"/>
    </source>
</evidence>
<keyword evidence="8 14" id="KW-1133">Transmembrane helix</keyword>
<keyword evidence="14" id="KW-0961">Cell wall biogenesis/degradation</keyword>
<feature type="transmembrane region" description="Helical" evidence="14">
    <location>
        <begin position="108"/>
        <end position="125"/>
    </location>
</feature>
<evidence type="ECO:0000256" key="2">
    <source>
        <dbReference type="ARBA" id="ARBA00010621"/>
    </source>
</evidence>
<comment type="similarity">
    <text evidence="2 14">Belongs to the UppP family.</text>
</comment>
<evidence type="ECO:0000256" key="10">
    <source>
        <dbReference type="ARBA" id="ARBA00023251"/>
    </source>
</evidence>
<feature type="transmembrane region" description="Helical" evidence="14">
    <location>
        <begin position="78"/>
        <end position="96"/>
    </location>
</feature>
<dbReference type="KEGG" id="lcre:Pla8534_07840"/>
<keyword evidence="10 14" id="KW-0046">Antibiotic resistance</keyword>
<evidence type="ECO:0000256" key="14">
    <source>
        <dbReference type="HAMAP-Rule" id="MF_01006"/>
    </source>
</evidence>
<dbReference type="GO" id="GO:0008360">
    <property type="term" value="P:regulation of cell shape"/>
    <property type="evidence" value="ECO:0007669"/>
    <property type="project" value="UniProtKB-KW"/>
</dbReference>
<dbReference type="InterPro" id="IPR003824">
    <property type="entry name" value="UppP"/>
</dbReference>
<evidence type="ECO:0000256" key="8">
    <source>
        <dbReference type="ARBA" id="ARBA00022989"/>
    </source>
</evidence>
<evidence type="ECO:0000256" key="6">
    <source>
        <dbReference type="ARBA" id="ARBA00022692"/>
    </source>
</evidence>
<dbReference type="GO" id="GO:0009252">
    <property type="term" value="P:peptidoglycan biosynthetic process"/>
    <property type="evidence" value="ECO:0007669"/>
    <property type="project" value="UniProtKB-KW"/>
</dbReference>
<evidence type="ECO:0000256" key="7">
    <source>
        <dbReference type="ARBA" id="ARBA00022801"/>
    </source>
</evidence>
<feature type="transmembrane region" description="Helical" evidence="14">
    <location>
        <begin position="244"/>
        <end position="261"/>
    </location>
</feature>
<feature type="transmembrane region" description="Helical" evidence="14">
    <location>
        <begin position="210"/>
        <end position="232"/>
    </location>
</feature>
<protein>
    <recommendedName>
        <fullName evidence="4 14">Undecaprenyl-diphosphatase</fullName>
        <ecNumber evidence="3 14">3.6.1.27</ecNumber>
    </recommendedName>
    <alternativeName>
        <fullName evidence="12 14">Bacitracin resistance protein</fullName>
    </alternativeName>
    <alternativeName>
        <fullName evidence="11 14">Undecaprenyl pyrophosphate phosphatase</fullName>
    </alternativeName>
</protein>
<proteinExistence type="inferred from homology"/>
<feature type="transmembrane region" description="Helical" evidence="14">
    <location>
        <begin position="177"/>
        <end position="198"/>
    </location>
</feature>
<gene>
    <name evidence="14 16" type="primary">uppP</name>
    <name evidence="16" type="ORF">Pla8534_07840</name>
</gene>
<dbReference type="PANTHER" id="PTHR30622:SF4">
    <property type="entry name" value="UNDECAPRENYL-DIPHOSPHATASE"/>
    <property type="match status" value="1"/>
</dbReference>
<keyword evidence="7 14" id="KW-0378">Hydrolase</keyword>
<keyword evidence="9 14" id="KW-0472">Membrane</keyword>
<dbReference type="OrthoDB" id="9808289at2"/>
<evidence type="ECO:0000256" key="11">
    <source>
        <dbReference type="ARBA" id="ARBA00032707"/>
    </source>
</evidence>
<feature type="transmembrane region" description="Helical" evidence="14">
    <location>
        <begin position="137"/>
        <end position="157"/>
    </location>
</feature>
<dbReference type="GO" id="GO:0046677">
    <property type="term" value="P:response to antibiotic"/>
    <property type="evidence" value="ECO:0007669"/>
    <property type="project" value="UniProtKB-UniRule"/>
</dbReference>
<comment type="function">
    <text evidence="14">Catalyzes the dephosphorylation of undecaprenyl diphosphate (UPP). Confers resistance to bacitracin.</text>
</comment>
<evidence type="ECO:0000256" key="1">
    <source>
        <dbReference type="ARBA" id="ARBA00004651"/>
    </source>
</evidence>
<name>A0A518DME5_9BACT</name>
<keyword evidence="14" id="KW-0573">Peptidoglycan synthesis</keyword>
<keyword evidence="5 14" id="KW-1003">Cell membrane</keyword>
<evidence type="ECO:0000313" key="16">
    <source>
        <dbReference type="EMBL" id="QDU93009.1"/>
    </source>
</evidence>
<sequence length="311" mass="34072">MEPSLWKILVLAVVQGVTEFLPISSSGHLVIIASFLSTKENAIEIADLNIVLHLGTLLSILVFYFRRIVRLLNEDRRVAWLLILGTIPAAVIGLPIKMFFEGLLESRLLAGFMLIVTGWMLLWISRFQPGKGEYRKLSWLQTVLIGCSQALALLPGLSRSGSTITAGLRCGLSPEQAATFSFLLAIPAIGGAGVLELAKFVIKKEVATTPVSFLAIGALVAFGVGIFSLWWLMRWIEKGRLQWFAAWCIPLGVFIVGLELFGPAPVASSQVDPPRPQVSRVAEPHETRLASPQPHRSPGFQPVIAWLDSDR</sequence>
<reference evidence="16 17" key="1">
    <citation type="submission" date="2019-02" db="EMBL/GenBank/DDBJ databases">
        <title>Deep-cultivation of Planctomycetes and their phenomic and genomic characterization uncovers novel biology.</title>
        <authorList>
            <person name="Wiegand S."/>
            <person name="Jogler M."/>
            <person name="Boedeker C."/>
            <person name="Pinto D."/>
            <person name="Vollmers J."/>
            <person name="Rivas-Marin E."/>
            <person name="Kohn T."/>
            <person name="Peeters S.H."/>
            <person name="Heuer A."/>
            <person name="Rast P."/>
            <person name="Oberbeckmann S."/>
            <person name="Bunk B."/>
            <person name="Jeske O."/>
            <person name="Meyerdierks A."/>
            <person name="Storesund J.E."/>
            <person name="Kallscheuer N."/>
            <person name="Luecker S."/>
            <person name="Lage O.M."/>
            <person name="Pohl T."/>
            <person name="Merkel B.J."/>
            <person name="Hornburger P."/>
            <person name="Mueller R.-W."/>
            <person name="Bruemmer F."/>
            <person name="Labrenz M."/>
            <person name="Spormann A.M."/>
            <person name="Op den Camp H."/>
            <person name="Overmann J."/>
            <person name="Amann R."/>
            <person name="Jetten M.S.M."/>
            <person name="Mascher T."/>
            <person name="Medema M.H."/>
            <person name="Devos D.P."/>
            <person name="Kaster A.-K."/>
            <person name="Ovreas L."/>
            <person name="Rohde M."/>
            <person name="Galperin M.Y."/>
            <person name="Jogler C."/>
        </authorList>
    </citation>
    <scope>NUCLEOTIDE SEQUENCE [LARGE SCALE GENOMIC DNA]</scope>
    <source>
        <strain evidence="16 17">Pla85_3_4</strain>
    </source>
</reference>
<dbReference type="GO" id="GO:0071555">
    <property type="term" value="P:cell wall organization"/>
    <property type="evidence" value="ECO:0007669"/>
    <property type="project" value="UniProtKB-KW"/>
</dbReference>
<organism evidence="16 17">
    <name type="scientific">Lignipirellula cremea</name>
    <dbReference type="NCBI Taxonomy" id="2528010"/>
    <lineage>
        <taxon>Bacteria</taxon>
        <taxon>Pseudomonadati</taxon>
        <taxon>Planctomycetota</taxon>
        <taxon>Planctomycetia</taxon>
        <taxon>Pirellulales</taxon>
        <taxon>Pirellulaceae</taxon>
        <taxon>Lignipirellula</taxon>
    </lineage>
</organism>
<evidence type="ECO:0000256" key="9">
    <source>
        <dbReference type="ARBA" id="ARBA00023136"/>
    </source>
</evidence>
<dbReference type="EC" id="3.6.1.27" evidence="3 14"/>
<dbReference type="GO" id="GO:0050380">
    <property type="term" value="F:undecaprenyl-diphosphatase activity"/>
    <property type="evidence" value="ECO:0007669"/>
    <property type="project" value="UniProtKB-UniRule"/>
</dbReference>
<comment type="catalytic activity">
    <reaction evidence="13 14">
        <text>di-trans,octa-cis-undecaprenyl diphosphate + H2O = di-trans,octa-cis-undecaprenyl phosphate + phosphate + H(+)</text>
        <dbReference type="Rhea" id="RHEA:28094"/>
        <dbReference type="ChEBI" id="CHEBI:15377"/>
        <dbReference type="ChEBI" id="CHEBI:15378"/>
        <dbReference type="ChEBI" id="CHEBI:43474"/>
        <dbReference type="ChEBI" id="CHEBI:58405"/>
        <dbReference type="ChEBI" id="CHEBI:60392"/>
        <dbReference type="EC" id="3.6.1.27"/>
    </reaction>
</comment>